<keyword evidence="2" id="KW-1185">Reference proteome</keyword>
<comment type="caution">
    <text evidence="1">The sequence shown here is derived from an EMBL/GenBank/DDBJ whole genome shotgun (WGS) entry which is preliminary data.</text>
</comment>
<proteinExistence type="predicted"/>
<dbReference type="OrthoDB" id="10072310at2759"/>
<organism evidence="1 2">
    <name type="scientific">Desmophyllum pertusum</name>
    <dbReference type="NCBI Taxonomy" id="174260"/>
    <lineage>
        <taxon>Eukaryota</taxon>
        <taxon>Metazoa</taxon>
        <taxon>Cnidaria</taxon>
        <taxon>Anthozoa</taxon>
        <taxon>Hexacorallia</taxon>
        <taxon>Scleractinia</taxon>
        <taxon>Caryophylliina</taxon>
        <taxon>Caryophylliidae</taxon>
        <taxon>Desmophyllum</taxon>
    </lineage>
</organism>
<sequence length="294" mass="31236">MKTSIIGLETKTTIYRKSFQDDILSLGTSLNSTKENLQSSVGNLQNVIGELNKTFTDQVQVLGQEEKGLQSDLIAINTTSLQQIDQLRSSVIVVQVLANQTEDKFNNFKTNTESSLTTVNTGLNNLEQKLNLTKNELSLAISKTNMEVENVSKLQGPIGPAGFNGSQGLVGPAGPAGPQGFNGTQGAQGVIGPRGFNGSQGGQGPTFSCEYKTDSATGSQGPGVSQAGIRVFLAEPNDKSITGVTCSTDNGQQHLLSSFTNPARNYRCECKGHFGSGQATVTCYIHYWECSLAT</sequence>
<gene>
    <name evidence="1" type="ORF">OS493_007347</name>
</gene>
<dbReference type="Proteomes" id="UP001163046">
    <property type="component" value="Unassembled WGS sequence"/>
</dbReference>
<name>A0A9W9Z310_9CNID</name>
<dbReference type="InterPro" id="IPR008160">
    <property type="entry name" value="Collagen"/>
</dbReference>
<protein>
    <submittedName>
        <fullName evidence="1">Uncharacterized protein</fullName>
    </submittedName>
</protein>
<dbReference type="EMBL" id="MU826828">
    <property type="protein sequence ID" value="KAJ7374266.1"/>
    <property type="molecule type" value="Genomic_DNA"/>
</dbReference>
<evidence type="ECO:0000313" key="2">
    <source>
        <dbReference type="Proteomes" id="UP001163046"/>
    </source>
</evidence>
<dbReference type="Pfam" id="PF01391">
    <property type="entry name" value="Collagen"/>
    <property type="match status" value="1"/>
</dbReference>
<accession>A0A9W9Z310</accession>
<reference evidence="1" key="1">
    <citation type="submission" date="2023-01" db="EMBL/GenBank/DDBJ databases">
        <title>Genome assembly of the deep-sea coral Lophelia pertusa.</title>
        <authorList>
            <person name="Herrera S."/>
            <person name="Cordes E."/>
        </authorList>
    </citation>
    <scope>NUCLEOTIDE SEQUENCE</scope>
    <source>
        <strain evidence="1">USNM1676648</strain>
        <tissue evidence="1">Polyp</tissue>
    </source>
</reference>
<dbReference type="AlphaFoldDB" id="A0A9W9Z310"/>
<evidence type="ECO:0000313" key="1">
    <source>
        <dbReference type="EMBL" id="KAJ7374266.1"/>
    </source>
</evidence>